<evidence type="ECO:0000313" key="3">
    <source>
        <dbReference type="Proteomes" id="UP001216907"/>
    </source>
</evidence>
<protein>
    <submittedName>
        <fullName evidence="2">Uncharacterized protein</fullName>
    </submittedName>
</protein>
<name>A0ABT6FBN3_9BACT</name>
<dbReference type="EMBL" id="JARRAG010000002">
    <property type="protein sequence ID" value="MDG3004956.1"/>
    <property type="molecule type" value="Genomic_DNA"/>
</dbReference>
<evidence type="ECO:0000313" key="2">
    <source>
        <dbReference type="EMBL" id="MDG3004956.1"/>
    </source>
</evidence>
<dbReference type="Proteomes" id="UP001216907">
    <property type="component" value="Unassembled WGS sequence"/>
</dbReference>
<accession>A0ABT6FBN3</accession>
<feature type="compositionally biased region" description="Gly residues" evidence="1">
    <location>
        <begin position="16"/>
        <end position="25"/>
    </location>
</feature>
<gene>
    <name evidence="2" type="ORF">PZE19_14305</name>
</gene>
<keyword evidence="3" id="KW-1185">Reference proteome</keyword>
<organism evidence="2 3">
    <name type="scientific">Paludisphaera mucosa</name>
    <dbReference type="NCBI Taxonomy" id="3030827"/>
    <lineage>
        <taxon>Bacteria</taxon>
        <taxon>Pseudomonadati</taxon>
        <taxon>Planctomycetota</taxon>
        <taxon>Planctomycetia</taxon>
        <taxon>Isosphaerales</taxon>
        <taxon>Isosphaeraceae</taxon>
        <taxon>Paludisphaera</taxon>
    </lineage>
</organism>
<proteinExistence type="predicted"/>
<comment type="caution">
    <text evidence="2">The sequence shown here is derived from an EMBL/GenBank/DDBJ whole genome shotgun (WGS) entry which is preliminary data.</text>
</comment>
<feature type="region of interest" description="Disordered" evidence="1">
    <location>
        <begin position="1"/>
        <end position="28"/>
    </location>
</feature>
<dbReference type="RefSeq" id="WP_277861307.1">
    <property type="nucleotide sequence ID" value="NZ_JARRAG010000002.1"/>
</dbReference>
<feature type="region of interest" description="Disordered" evidence="1">
    <location>
        <begin position="41"/>
        <end position="67"/>
    </location>
</feature>
<evidence type="ECO:0000256" key="1">
    <source>
        <dbReference type="SAM" id="MobiDB-lite"/>
    </source>
</evidence>
<sequence>MQSPPSRLEQASPDGGRPGPFGGEGVWLAPGQGALLRIVDRGGRPLPAGRDSRRNGVNPLRPGAAAE</sequence>
<reference evidence="2 3" key="1">
    <citation type="submission" date="2023-03" db="EMBL/GenBank/DDBJ databases">
        <title>Paludisphaera mucosa sp. nov. a novel planctomycete from northern fen.</title>
        <authorList>
            <person name="Ivanova A."/>
        </authorList>
    </citation>
    <scope>NUCLEOTIDE SEQUENCE [LARGE SCALE GENOMIC DNA]</scope>
    <source>
        <strain evidence="2 3">Pla2</strain>
    </source>
</reference>